<reference evidence="2 3" key="1">
    <citation type="submission" date="2022-03" db="EMBL/GenBank/DDBJ databases">
        <title>Novel taxa within the pig intestine.</title>
        <authorList>
            <person name="Wylensek D."/>
            <person name="Bishof K."/>
            <person name="Afrizal A."/>
            <person name="Clavel T."/>
        </authorList>
    </citation>
    <scope>NUCLEOTIDE SEQUENCE [LARGE SCALE GENOMIC DNA]</scope>
    <source>
        <strain evidence="2 3">CLA-KB-P133</strain>
    </source>
</reference>
<dbReference type="InterPro" id="IPR010499">
    <property type="entry name" value="AraC_E-bd"/>
</dbReference>
<dbReference type="PANTHER" id="PTHR36444">
    <property type="entry name" value="TRANSCRIPTIONAL REGULATOR PROTEIN YOBU-RELATED"/>
    <property type="match status" value="1"/>
</dbReference>
<dbReference type="Gene3D" id="3.20.80.10">
    <property type="entry name" value="Regulatory factor, effector binding domain"/>
    <property type="match status" value="1"/>
</dbReference>
<evidence type="ECO:0000259" key="1">
    <source>
        <dbReference type="SMART" id="SM00871"/>
    </source>
</evidence>
<protein>
    <submittedName>
        <fullName evidence="2">GyrI-like domain-containing protein</fullName>
    </submittedName>
</protein>
<comment type="caution">
    <text evidence="2">The sequence shown here is derived from an EMBL/GenBank/DDBJ whole genome shotgun (WGS) entry which is preliminary data.</text>
</comment>
<dbReference type="InterPro" id="IPR029441">
    <property type="entry name" value="Cass2"/>
</dbReference>
<dbReference type="EMBL" id="JALBUR010000003">
    <property type="protein sequence ID" value="MDX8418961.1"/>
    <property type="molecule type" value="Genomic_DNA"/>
</dbReference>
<dbReference type="InterPro" id="IPR053182">
    <property type="entry name" value="YobU-like_regulator"/>
</dbReference>
<proteinExistence type="predicted"/>
<dbReference type="SMART" id="SM00871">
    <property type="entry name" value="AraC_E_bind"/>
    <property type="match status" value="1"/>
</dbReference>
<dbReference type="InterPro" id="IPR011256">
    <property type="entry name" value="Reg_factor_effector_dom_sf"/>
</dbReference>
<organism evidence="2 3">
    <name type="scientific">Grylomicrobium aquisgranensis</name>
    <dbReference type="NCBI Taxonomy" id="2926318"/>
    <lineage>
        <taxon>Bacteria</taxon>
        <taxon>Bacillati</taxon>
        <taxon>Bacillota</taxon>
        <taxon>Erysipelotrichia</taxon>
        <taxon>Erysipelotrichales</taxon>
        <taxon>Erysipelotrichaceae</taxon>
        <taxon>Grylomicrobium</taxon>
    </lineage>
</organism>
<dbReference type="PANTHER" id="PTHR36444:SF3">
    <property type="entry name" value="TRANSCRIPTIONAL ACTIVATOR, PUTATIVE-RELATED"/>
    <property type="match status" value="1"/>
</dbReference>
<accession>A0AB35U314</accession>
<feature type="domain" description="AraC effector-binding" evidence="1">
    <location>
        <begin position="1"/>
        <end position="150"/>
    </location>
</feature>
<dbReference type="AlphaFoldDB" id="A0AB35U314"/>
<dbReference type="SUPFAM" id="SSF55136">
    <property type="entry name" value="Probable bacterial effector-binding domain"/>
    <property type="match status" value="1"/>
</dbReference>
<gene>
    <name evidence="2" type="ORF">MOZ60_02505</name>
</gene>
<evidence type="ECO:0000313" key="3">
    <source>
        <dbReference type="Proteomes" id="UP001286174"/>
    </source>
</evidence>
<dbReference type="RefSeq" id="WP_108774771.1">
    <property type="nucleotide sequence ID" value="NZ_JALBUR010000003.1"/>
</dbReference>
<sequence length="154" mass="18012">MEFRIEEKKAFTVVGISRHFALEDCYARIPEFWDEIMKDGDHRRILGMFGVCYDSDGKGMEYMIGDLYQPWKQFEDGDTAFSFEDGLWAVFPCHGALPDALQKVNTEVWSKWVPAHRDTYALRANYNIELYAPMPEKAEDIYTEIWLPVRKING</sequence>
<keyword evidence="3" id="KW-1185">Reference proteome</keyword>
<name>A0AB35U314_9FIRM</name>
<evidence type="ECO:0000313" key="2">
    <source>
        <dbReference type="EMBL" id="MDX8418961.1"/>
    </source>
</evidence>
<dbReference type="Pfam" id="PF14526">
    <property type="entry name" value="Cass2"/>
    <property type="match status" value="1"/>
</dbReference>
<dbReference type="Proteomes" id="UP001286174">
    <property type="component" value="Unassembled WGS sequence"/>
</dbReference>